<dbReference type="Gene3D" id="2.60.120.620">
    <property type="entry name" value="q2cbj1_9rhob like domain"/>
    <property type="match status" value="1"/>
</dbReference>
<evidence type="ECO:0000313" key="3">
    <source>
        <dbReference type="Proteomes" id="UP000732399"/>
    </source>
</evidence>
<dbReference type="RefSeq" id="WP_168133457.1">
    <property type="nucleotide sequence ID" value="NZ_JAAVJH010000002.1"/>
</dbReference>
<keyword evidence="3" id="KW-1185">Reference proteome</keyword>
<feature type="domain" description="Prolyl 4-hydroxylase alpha subunit Fe(2+) 2OG dioxygenase" evidence="1">
    <location>
        <begin position="124"/>
        <end position="223"/>
    </location>
</feature>
<comment type="caution">
    <text evidence="2">The sequence shown here is derived from an EMBL/GenBank/DDBJ whole genome shotgun (WGS) entry which is preliminary data.</text>
</comment>
<evidence type="ECO:0000313" key="2">
    <source>
        <dbReference type="EMBL" id="NJR77962.1"/>
    </source>
</evidence>
<sequence>MALLTLRNAGGYCAFDEAECRAAGATLAQRYRDASPFPHVVIDDFLDLDVLRAVAGQFPKPATALPFARSQERLKYQFHPQVCTGLATRNLFAELNSQAFLAFLSEMTGIGGLVADPYYAGAGLHETRAGGHLGIHADFNRHETMNLERRLNLLVYLNEDWEEAFGGALELWDRGMTACQVKVLPAMARAVVFATDLDSFHGHPDPLACPPDRTRRSIATYYYHTPADTRFAVDRTTNFRARPHSGDRRDWKVIFHHWAQDWVPPALRRGGRAGSAR</sequence>
<proteinExistence type="predicted"/>
<name>A0ABX1CNM5_9SPHN</name>
<organism evidence="2 3">
    <name type="scientific">Sphingomonas corticis</name>
    <dbReference type="NCBI Taxonomy" id="2722791"/>
    <lineage>
        <taxon>Bacteria</taxon>
        <taxon>Pseudomonadati</taxon>
        <taxon>Pseudomonadota</taxon>
        <taxon>Alphaproteobacteria</taxon>
        <taxon>Sphingomonadales</taxon>
        <taxon>Sphingomonadaceae</taxon>
        <taxon>Sphingomonas</taxon>
    </lineage>
</organism>
<dbReference type="InterPro" id="IPR044862">
    <property type="entry name" value="Pro_4_hyd_alph_FE2OG_OXY"/>
</dbReference>
<reference evidence="2 3" key="1">
    <citation type="submission" date="2020-03" db="EMBL/GenBank/DDBJ databases">
        <authorList>
            <person name="Wang L."/>
            <person name="He N."/>
            <person name="Li Y."/>
            <person name="Fang Y."/>
            <person name="Zhang F."/>
        </authorList>
    </citation>
    <scope>NUCLEOTIDE SEQUENCE [LARGE SCALE GENOMIC DNA]</scope>
    <source>
        <strain evidence="2 3">36D10-4-7</strain>
    </source>
</reference>
<dbReference type="EMBL" id="JAAVJH010000002">
    <property type="protein sequence ID" value="NJR77962.1"/>
    <property type="molecule type" value="Genomic_DNA"/>
</dbReference>
<gene>
    <name evidence="2" type="ORF">HBH26_04935</name>
</gene>
<dbReference type="Pfam" id="PF13640">
    <property type="entry name" value="2OG-FeII_Oxy_3"/>
    <property type="match status" value="1"/>
</dbReference>
<dbReference type="Proteomes" id="UP000732399">
    <property type="component" value="Unassembled WGS sequence"/>
</dbReference>
<accession>A0ABX1CNM5</accession>
<evidence type="ECO:0000259" key="1">
    <source>
        <dbReference type="Pfam" id="PF13640"/>
    </source>
</evidence>
<protein>
    <submittedName>
        <fullName evidence="2">2OG-Fe(II) oxygenase</fullName>
    </submittedName>
</protein>